<dbReference type="PROSITE" id="PS50819">
    <property type="entry name" value="INTEIN_ENDONUCLEASE"/>
    <property type="match status" value="1"/>
</dbReference>
<protein>
    <submittedName>
        <fullName evidence="4">Terminase</fullName>
    </submittedName>
</protein>
<keyword evidence="2" id="KW-0651">Protein splicing</keyword>
<dbReference type="InterPro" id="IPR006142">
    <property type="entry name" value="INTEIN"/>
</dbReference>
<dbReference type="Proteomes" id="UP000593713">
    <property type="component" value="Segment"/>
</dbReference>
<dbReference type="PRINTS" id="PR00379">
    <property type="entry name" value="INTEIN"/>
</dbReference>
<dbReference type="InterPro" id="IPR027434">
    <property type="entry name" value="Homing_endonucl"/>
</dbReference>
<name>A0A7M1RUM3_9CAUD</name>
<feature type="domain" description="DOD-type homing endonuclease" evidence="3">
    <location>
        <begin position="399"/>
        <end position="538"/>
    </location>
</feature>
<dbReference type="Gene3D" id="2.170.16.10">
    <property type="entry name" value="Hedgehog/Intein (Hint) domain"/>
    <property type="match status" value="2"/>
</dbReference>
<evidence type="ECO:0000313" key="4">
    <source>
        <dbReference type="EMBL" id="QOR56730.1"/>
    </source>
</evidence>
<dbReference type="PROSITE" id="PS50817">
    <property type="entry name" value="INTEIN_N_TER"/>
    <property type="match status" value="1"/>
</dbReference>
<organism evidence="4 5">
    <name type="scientific">uncultured phage cr53_1</name>
    <dbReference type="NCBI Taxonomy" id="2772080"/>
    <lineage>
        <taxon>Viruses</taxon>
        <taxon>Duplodnaviria</taxon>
        <taxon>Heunggongvirae</taxon>
        <taxon>Uroviricota</taxon>
        <taxon>Caudoviricetes</taxon>
        <taxon>Crassvirales</taxon>
        <taxon>Suoliviridae</taxon>
        <taxon>Loutivirinae</taxon>
        <taxon>Blohavirus</taxon>
        <taxon>Blohavirus americanus</taxon>
    </lineage>
</organism>
<dbReference type="InterPro" id="IPR004860">
    <property type="entry name" value="LAGLIDADG_dom"/>
</dbReference>
<dbReference type="InterPro" id="IPR030934">
    <property type="entry name" value="Intein_C"/>
</dbReference>
<dbReference type="Pfam" id="PF14890">
    <property type="entry name" value="Intein_splicing"/>
    <property type="match status" value="1"/>
</dbReference>
<sequence length="1059" mass="121457">MVDFNKKIINSNKFRLAALNFINTGSYCNFPESTSEYFKFWDEESKRCVDGYTADDGDFISGYNYFYLNYCPISRIVNHITTDELGNTKVKRVNEVTFPDFWDYDYYYFNAVLEAQELGKHLCLLKSRRKGFSYKGGSMACRNFYLIPYSKTFIYASNKLYLTDDGILTKAWDYMDFIDKNTAWGKKRSVNTLMRRRAGFYTKDDYGNIIELGYKSEIIGVTLKDNPDVVRGKKANLIMFEEGGSFSELGAAWQIARPSVEVDGIAFGTMIVWGTGGDEGCITEDNLVYTSNGKLASIKDITKEDKLIGYDVTNKTVTEEPIKFINIPSKKECIKLITNSGRTIECSIDHPILSSNEKDYNDCLKFDWHQALELAIGDYVAIAKNIPYFGQNTIDNARAIGIFIGDGSYLNNSSVNLTSCDIEIQQFIENLYPCITTDSSLTKDGKILKKIRVRKAKYDINKLGISGQTKANKRLPEIINTCDKNSITELLGGLYDTDGCVSTTYNKKRNKYSTIINLTQSSKELLEQVLYLLLKLGIRGYIYRVNKKPSKNSVCKNQNSVYYSLDIHDRDSIINFYKNITLLIKHKQEKLEQAAKYYENQKSLQKDRGFYYEKIVGVENVGVKTIYNITAGNTHTYLVNGIITHNSAFETMKDMFYNPDGYNCLGFDNIWDESATTNKCGFFVPQYTNLDIRDENGKRIYMDEDGNTYRKKSLEHILAERQVVITNATNNAAVDRYVAERPITPAEAMLEFNGNIFPKKELQEQLALLRTNKKLLNHKLVGDLVWQPDGSLKWVIKKTGDITHYPLRTKRDEVTGALIGDDPTGSIVIWEHPNKDASVGLYIAGIDSYDYDESSTTSLGSCFIYKRVLSIELYSDIIVAEYTGRPKSAEDFYENVRKLLIYYNARAMYENQNKGIFVYFTNKHCDYLLADQPDIINDIVSNSKVNRKKGCHMNKQIKQWGWGLIKDWLNDINADGKKNLYNIMSEPLLEELIAANDVVNVDRVMALTQVMIYRELLYNVKVKEIKKENRNRVLFEGPIFTQEWFRDDEAIDNIEAYMF</sequence>
<dbReference type="Gene3D" id="3.10.28.10">
    <property type="entry name" value="Homing endonucleases"/>
    <property type="match status" value="1"/>
</dbReference>
<evidence type="ECO:0000256" key="2">
    <source>
        <dbReference type="ARBA" id="ARBA00023000"/>
    </source>
</evidence>
<dbReference type="RefSeq" id="YP_010112182.1">
    <property type="nucleotide sequence ID" value="NC_055889.1"/>
</dbReference>
<dbReference type="InterPro" id="IPR027417">
    <property type="entry name" value="P-loop_NTPase"/>
</dbReference>
<dbReference type="InterPro" id="IPR036844">
    <property type="entry name" value="Hint_dom_sf"/>
</dbReference>
<proteinExistence type="predicted"/>
<dbReference type="Pfam" id="PF14528">
    <property type="entry name" value="LAGLIDADG_3"/>
    <property type="match status" value="1"/>
</dbReference>
<keyword evidence="1" id="KW-0068">Autocatalytic cleavage</keyword>
<evidence type="ECO:0000313" key="5">
    <source>
        <dbReference type="Proteomes" id="UP000593713"/>
    </source>
</evidence>
<dbReference type="Gene3D" id="3.40.50.300">
    <property type="entry name" value="P-loop containing nucleotide triphosphate hydrolases"/>
    <property type="match status" value="1"/>
</dbReference>
<dbReference type="InterPro" id="IPR003586">
    <property type="entry name" value="Hint_dom_C"/>
</dbReference>
<dbReference type="InterPro" id="IPR004042">
    <property type="entry name" value="Intein_endonuc_central"/>
</dbReference>
<dbReference type="InterPro" id="IPR003587">
    <property type="entry name" value="Hint_dom_N"/>
</dbReference>
<dbReference type="NCBIfam" id="TIGR01445">
    <property type="entry name" value="intein_Nterm"/>
    <property type="match status" value="1"/>
</dbReference>
<reference evidence="4 5" key="1">
    <citation type="submission" date="2020-07" db="EMBL/GenBank/DDBJ databases">
        <title>Taxonomic proposal: Crassvirales, a new order of highly abundant and diverse bacterial viruses.</title>
        <authorList>
            <person name="Shkoporov A.N."/>
            <person name="Stockdale S.R."/>
            <person name="Guerin E."/>
            <person name="Ross R.P."/>
            <person name="Hill C."/>
        </authorList>
    </citation>
    <scope>NUCLEOTIDE SEQUENCE [LARGE SCALE GENOMIC DNA]</scope>
</reference>
<dbReference type="SMART" id="SM00305">
    <property type="entry name" value="HintC"/>
    <property type="match status" value="1"/>
</dbReference>
<dbReference type="EMBL" id="MT774396">
    <property type="protein sequence ID" value="QOR56730.1"/>
    <property type="molecule type" value="Genomic_DNA"/>
</dbReference>
<keyword evidence="5" id="KW-1185">Reference proteome</keyword>
<dbReference type="InterPro" id="IPR006141">
    <property type="entry name" value="Intein_N"/>
</dbReference>
<dbReference type="Gene3D" id="3.30.420.240">
    <property type="match status" value="1"/>
</dbReference>
<dbReference type="GeneID" id="65130630"/>
<dbReference type="SUPFAM" id="SSF55608">
    <property type="entry name" value="Homing endonucleases"/>
    <property type="match status" value="1"/>
</dbReference>
<evidence type="ECO:0000256" key="1">
    <source>
        <dbReference type="ARBA" id="ARBA00022813"/>
    </source>
</evidence>
<dbReference type="GO" id="GO:0004519">
    <property type="term" value="F:endonuclease activity"/>
    <property type="evidence" value="ECO:0007669"/>
    <property type="project" value="InterPro"/>
</dbReference>
<dbReference type="CDD" id="cd00081">
    <property type="entry name" value="Hint"/>
    <property type="match status" value="1"/>
</dbReference>
<accession>A0A7M1RUM3</accession>
<dbReference type="SMART" id="SM00306">
    <property type="entry name" value="HintN"/>
    <property type="match status" value="1"/>
</dbReference>
<evidence type="ECO:0000259" key="3">
    <source>
        <dbReference type="PROSITE" id="PS50819"/>
    </source>
</evidence>
<dbReference type="GO" id="GO:0016539">
    <property type="term" value="P:intein-mediated protein splicing"/>
    <property type="evidence" value="ECO:0007669"/>
    <property type="project" value="InterPro"/>
</dbReference>
<dbReference type="SUPFAM" id="SSF51294">
    <property type="entry name" value="Hedgehog/intein (Hint) domain"/>
    <property type="match status" value="1"/>
</dbReference>
<dbReference type="KEGG" id="vg:65130630"/>
<dbReference type="PROSITE" id="PS50818">
    <property type="entry name" value="INTEIN_C_TER"/>
    <property type="match status" value="1"/>
</dbReference>